<sequence length="188" mass="21670">MNQMQTLLSDSTSEWSINLVTPLQNLFHHASRNSIIPRVEAACRFHDTFMSCIGTCEETFAREAVLNGQESWISICHAFRTDDEFINFILPCWAEHGDQLSKKCHIHALMVQNSVVDLMQNQLRDIQNNLADLCRTITIYDKCYIWQTNEYCGEKGWRFLLKLNQRSSMALIKLLTDSALIDTLPPTL</sequence>
<dbReference type="Proteomes" id="UP000887580">
    <property type="component" value="Unplaced"/>
</dbReference>
<dbReference type="WBParaSite" id="PS1159_v2.g18259.t1">
    <property type="protein sequence ID" value="PS1159_v2.g18259.t1"/>
    <property type="gene ID" value="PS1159_v2.g18259"/>
</dbReference>
<protein>
    <submittedName>
        <fullName evidence="2">Uncharacterized protein</fullName>
    </submittedName>
</protein>
<organism evidence="1 2">
    <name type="scientific">Panagrolaimus sp. PS1159</name>
    <dbReference type="NCBI Taxonomy" id="55785"/>
    <lineage>
        <taxon>Eukaryota</taxon>
        <taxon>Metazoa</taxon>
        <taxon>Ecdysozoa</taxon>
        <taxon>Nematoda</taxon>
        <taxon>Chromadorea</taxon>
        <taxon>Rhabditida</taxon>
        <taxon>Tylenchina</taxon>
        <taxon>Panagrolaimomorpha</taxon>
        <taxon>Panagrolaimoidea</taxon>
        <taxon>Panagrolaimidae</taxon>
        <taxon>Panagrolaimus</taxon>
    </lineage>
</organism>
<accession>A0AC35FKK1</accession>
<proteinExistence type="predicted"/>
<evidence type="ECO:0000313" key="2">
    <source>
        <dbReference type="WBParaSite" id="PS1159_v2.g18259.t1"/>
    </source>
</evidence>
<name>A0AC35FKK1_9BILA</name>
<reference evidence="2" key="1">
    <citation type="submission" date="2022-11" db="UniProtKB">
        <authorList>
            <consortium name="WormBaseParasite"/>
        </authorList>
    </citation>
    <scope>IDENTIFICATION</scope>
</reference>
<evidence type="ECO:0000313" key="1">
    <source>
        <dbReference type="Proteomes" id="UP000887580"/>
    </source>
</evidence>